<comment type="similarity">
    <text evidence="1">Belongs to the TUB family.</text>
</comment>
<feature type="domain" description="Tubby C-terminal" evidence="3">
    <location>
        <begin position="78"/>
        <end position="319"/>
    </location>
</feature>
<dbReference type="Proteomes" id="UP001648503">
    <property type="component" value="Unassembled WGS sequence"/>
</dbReference>
<dbReference type="SUPFAM" id="SSF54518">
    <property type="entry name" value="Tubby C-terminal domain-like"/>
    <property type="match status" value="1"/>
</dbReference>
<dbReference type="PRINTS" id="PR01573">
    <property type="entry name" value="SUPERTUBBY"/>
</dbReference>
<sequence length="325" mass="36389">MSDDSEAETGSDADHGRTMRRDVSVDQMDAEIREAMVSPARTEHMDLQLLPGVSDVRRPGRFTGLYPISAREELLRALCSPVPQGTRKLCRIVRRRDGVAGGNHTYEVFLEENNAVIPALFAKKMRSQTSCYIITLPGEGERGVRDKAIAKVRSNFLGTGFTIFDNGLPPSKTPKPGALVDTRRELTAVVYEHNFLGHRGPRRMTIISPPVTLDGVPIVIKPQEEKETLLERHQSMNDRDLIIMHNKSPKWSDDTQSFVLDFNQRVTIASVKNFQIVHDHDLEHIAIQFGKVSDDTFTMDVQYPFSLAIAFGVVLTSFDAKLACE</sequence>
<dbReference type="Gene3D" id="3.20.90.10">
    <property type="entry name" value="Tubby Protein, Chain A"/>
    <property type="match status" value="1"/>
</dbReference>
<accession>A0ABQ8EVD8</accession>
<reference evidence="4 5" key="1">
    <citation type="submission" date="2021-02" db="EMBL/GenBank/DDBJ databases">
        <title>Variation within the Batrachochytrium salamandrivorans European outbreak.</title>
        <authorList>
            <person name="Kelly M."/>
            <person name="Pasmans F."/>
            <person name="Shea T.P."/>
            <person name="Munoz J.F."/>
            <person name="Carranza S."/>
            <person name="Cuomo C.A."/>
            <person name="Martel A."/>
        </authorList>
    </citation>
    <scope>NUCLEOTIDE SEQUENCE [LARGE SCALE GENOMIC DNA]</scope>
    <source>
        <strain evidence="4 5">AMFP18/2</strain>
    </source>
</reference>
<evidence type="ECO:0000256" key="1">
    <source>
        <dbReference type="ARBA" id="ARBA00007129"/>
    </source>
</evidence>
<evidence type="ECO:0000313" key="4">
    <source>
        <dbReference type="EMBL" id="KAH6587229.1"/>
    </source>
</evidence>
<feature type="compositionally biased region" description="Basic and acidic residues" evidence="2">
    <location>
        <begin position="12"/>
        <end position="23"/>
    </location>
</feature>
<evidence type="ECO:0000256" key="2">
    <source>
        <dbReference type="SAM" id="MobiDB-lite"/>
    </source>
</evidence>
<dbReference type="InterPro" id="IPR025659">
    <property type="entry name" value="Tubby-like_C"/>
</dbReference>
<feature type="region of interest" description="Disordered" evidence="2">
    <location>
        <begin position="1"/>
        <end position="23"/>
    </location>
</feature>
<dbReference type="InterPro" id="IPR000007">
    <property type="entry name" value="Tubby_C"/>
</dbReference>
<name>A0ABQ8EVD8_9FUNG</name>
<evidence type="ECO:0000313" key="5">
    <source>
        <dbReference type="Proteomes" id="UP001648503"/>
    </source>
</evidence>
<comment type="caution">
    <text evidence="4">The sequence shown here is derived from an EMBL/GenBank/DDBJ whole genome shotgun (WGS) entry which is preliminary data.</text>
</comment>
<protein>
    <recommendedName>
        <fullName evidence="3">Tubby C-terminal domain-containing protein</fullName>
    </recommendedName>
</protein>
<organism evidence="4 5">
    <name type="scientific">Batrachochytrium salamandrivorans</name>
    <dbReference type="NCBI Taxonomy" id="1357716"/>
    <lineage>
        <taxon>Eukaryota</taxon>
        <taxon>Fungi</taxon>
        <taxon>Fungi incertae sedis</taxon>
        <taxon>Chytridiomycota</taxon>
        <taxon>Chytridiomycota incertae sedis</taxon>
        <taxon>Chytridiomycetes</taxon>
        <taxon>Rhizophydiales</taxon>
        <taxon>Rhizophydiales incertae sedis</taxon>
        <taxon>Batrachochytrium</taxon>
    </lineage>
</organism>
<keyword evidence="5" id="KW-1185">Reference proteome</keyword>
<dbReference type="PANTHER" id="PTHR16517">
    <property type="entry name" value="TUBBY-RELATED"/>
    <property type="match status" value="1"/>
</dbReference>
<dbReference type="PANTHER" id="PTHR16517:SF7">
    <property type="entry name" value="PROTEIN KING TUBBY"/>
    <property type="match status" value="1"/>
</dbReference>
<proteinExistence type="inferred from homology"/>
<dbReference type="Pfam" id="PF01167">
    <property type="entry name" value="Tub"/>
    <property type="match status" value="1"/>
</dbReference>
<dbReference type="EMBL" id="JAFCIX010000567">
    <property type="protein sequence ID" value="KAH6587229.1"/>
    <property type="molecule type" value="Genomic_DNA"/>
</dbReference>
<gene>
    <name evidence="4" type="ORF">BASA50_001362</name>
</gene>
<feature type="compositionally biased region" description="Acidic residues" evidence="2">
    <location>
        <begin position="1"/>
        <end position="11"/>
    </location>
</feature>
<evidence type="ECO:0000259" key="3">
    <source>
        <dbReference type="Pfam" id="PF01167"/>
    </source>
</evidence>